<feature type="compositionally biased region" description="Basic and acidic residues" evidence="1">
    <location>
        <begin position="295"/>
        <end position="313"/>
    </location>
</feature>
<dbReference type="AlphaFoldDB" id="A0A9P5AI35"/>
<gene>
    <name evidence="3" type="ORF">FBEOM_6869</name>
</gene>
<feature type="compositionally biased region" description="Polar residues" evidence="1">
    <location>
        <begin position="16"/>
        <end position="35"/>
    </location>
</feature>
<dbReference type="Pfam" id="PF01467">
    <property type="entry name" value="CTP_transf_like"/>
    <property type="match status" value="1"/>
</dbReference>
<dbReference type="Proteomes" id="UP000730481">
    <property type="component" value="Unassembled WGS sequence"/>
</dbReference>
<sequence length="313" mass="35751">MTPKRLATYIERIKEANQQSSQNLPRPFNNDTATQPPLLKPGVNRILLYPGSFNPPHLGHFNLLKHVFYNAGGDLQLRAAIIINTDDERLGIKMKRKGTGIVLPRERRANLWRGNSTADWVWVYDNTEASWPEFRNKLVSEVKKDGIDLRCILLFGPDAITAEGGYNPECWDCGDAITCDTELIAHKDRLRYEQGLRARAQENGGASEEALKVHLDHIYSISICRQSRVKPKGTVRFIPCDLDKRPTNPPSCTKIRQVIENSPHEEWEKKLQGVVLNPSLFIQYLKELPPIKHKNPTEPKEFKETKDDLAKRN</sequence>
<name>A0A9P5AI35_9HYPO</name>
<evidence type="ECO:0000313" key="3">
    <source>
        <dbReference type="EMBL" id="KAF4339210.1"/>
    </source>
</evidence>
<reference evidence="3" key="2">
    <citation type="submission" date="2020-02" db="EMBL/GenBank/DDBJ databases">
        <title>Identification and distribution of gene clusters putatively required for synthesis of sphingolipid metabolism inhibitors in phylogenetically diverse species of the filamentous fungus Fusarium.</title>
        <authorList>
            <person name="Kim H.-S."/>
            <person name="Busman M."/>
            <person name="Brown D.W."/>
            <person name="Divon H."/>
            <person name="Uhlig S."/>
            <person name="Proctor R.H."/>
        </authorList>
    </citation>
    <scope>NUCLEOTIDE SEQUENCE</scope>
    <source>
        <strain evidence="3">NRRL 25174</strain>
    </source>
</reference>
<reference evidence="3" key="1">
    <citation type="journal article" date="2017" name="Mycologia">
        <title>Fusarium algeriense, sp. nov., a novel toxigenic crown rot pathogen of durum wheat from Algeria is nested in the Fusarium burgessii species complex.</title>
        <authorList>
            <person name="Laraba I."/>
            <person name="Keddad A."/>
            <person name="Boureghda H."/>
            <person name="Abdallah N."/>
            <person name="Vaughan M.M."/>
            <person name="Proctor R.H."/>
            <person name="Busman M."/>
            <person name="O'Donnell K."/>
        </authorList>
    </citation>
    <scope>NUCLEOTIDE SEQUENCE</scope>
    <source>
        <strain evidence="3">NRRL 25174</strain>
    </source>
</reference>
<feature type="domain" description="Cytidyltransferase-like" evidence="2">
    <location>
        <begin position="48"/>
        <end position="85"/>
    </location>
</feature>
<protein>
    <recommendedName>
        <fullName evidence="2">Cytidyltransferase-like domain-containing protein</fullName>
    </recommendedName>
</protein>
<feature type="region of interest" description="Disordered" evidence="1">
    <location>
        <begin position="291"/>
        <end position="313"/>
    </location>
</feature>
<proteinExistence type="predicted"/>
<organism evidence="3 4">
    <name type="scientific">Fusarium beomiforme</name>
    <dbReference type="NCBI Taxonomy" id="44412"/>
    <lineage>
        <taxon>Eukaryota</taxon>
        <taxon>Fungi</taxon>
        <taxon>Dikarya</taxon>
        <taxon>Ascomycota</taxon>
        <taxon>Pezizomycotina</taxon>
        <taxon>Sordariomycetes</taxon>
        <taxon>Hypocreomycetidae</taxon>
        <taxon>Hypocreales</taxon>
        <taxon>Nectriaceae</taxon>
        <taxon>Fusarium</taxon>
        <taxon>Fusarium burgessii species complex</taxon>
    </lineage>
</organism>
<evidence type="ECO:0000256" key="1">
    <source>
        <dbReference type="SAM" id="MobiDB-lite"/>
    </source>
</evidence>
<keyword evidence="4" id="KW-1185">Reference proteome</keyword>
<dbReference type="InterPro" id="IPR004821">
    <property type="entry name" value="Cyt_trans-like"/>
</dbReference>
<dbReference type="Gene3D" id="3.40.50.620">
    <property type="entry name" value="HUPs"/>
    <property type="match status" value="1"/>
</dbReference>
<dbReference type="GO" id="GO:0003824">
    <property type="term" value="F:catalytic activity"/>
    <property type="evidence" value="ECO:0007669"/>
    <property type="project" value="InterPro"/>
</dbReference>
<dbReference type="InterPro" id="IPR014729">
    <property type="entry name" value="Rossmann-like_a/b/a_fold"/>
</dbReference>
<comment type="caution">
    <text evidence="3">The sequence shown here is derived from an EMBL/GenBank/DDBJ whole genome shotgun (WGS) entry which is preliminary data.</text>
</comment>
<dbReference type="SUPFAM" id="SSF52374">
    <property type="entry name" value="Nucleotidylyl transferase"/>
    <property type="match status" value="1"/>
</dbReference>
<accession>A0A9P5AI35</accession>
<evidence type="ECO:0000313" key="4">
    <source>
        <dbReference type="Proteomes" id="UP000730481"/>
    </source>
</evidence>
<evidence type="ECO:0000259" key="2">
    <source>
        <dbReference type="Pfam" id="PF01467"/>
    </source>
</evidence>
<feature type="region of interest" description="Disordered" evidence="1">
    <location>
        <begin position="16"/>
        <end position="36"/>
    </location>
</feature>
<dbReference type="OrthoDB" id="3558741at2759"/>
<dbReference type="EMBL" id="PVQB02000294">
    <property type="protein sequence ID" value="KAF4339210.1"/>
    <property type="molecule type" value="Genomic_DNA"/>
</dbReference>